<keyword evidence="2" id="KW-1185">Reference proteome</keyword>
<protein>
    <submittedName>
        <fullName evidence="1">Phosphoserine phosphatase 1</fullName>
        <ecNumber evidence="1">3.1.3.3</ecNumber>
    </submittedName>
</protein>
<sequence>MGRPGRDGGRASRRDPPVNHITKLTLVSHAMTDAMAVGRFPADEPLNDAGRRQAETAGPIEVRPGVPGVTQLAAPERRTRQTAQLLGLRAATEPRLADLDCGCWRGAGLEHVDDHQLQAWLTEPAEAPHGGESIVDLIDRVAGWLASLVGNTVAVTHPAVIRAAILLALDSPPNSFWRIDIAPVSRTVMHYRGHRWTLRL</sequence>
<organism evidence="1 2">
    <name type="scientific">Mycobacterium innocens</name>
    <dbReference type="NCBI Taxonomy" id="2341083"/>
    <lineage>
        <taxon>Bacteria</taxon>
        <taxon>Bacillati</taxon>
        <taxon>Actinomycetota</taxon>
        <taxon>Actinomycetes</taxon>
        <taxon>Mycobacteriales</taxon>
        <taxon>Mycobacteriaceae</taxon>
        <taxon>Mycobacterium</taxon>
    </lineage>
</organism>
<dbReference type="Proteomes" id="UP000267289">
    <property type="component" value="Unassembled WGS sequence"/>
</dbReference>
<dbReference type="Gene3D" id="3.40.50.1240">
    <property type="entry name" value="Phosphoglycerate mutase-like"/>
    <property type="match status" value="1"/>
</dbReference>
<dbReference type="InterPro" id="IPR013078">
    <property type="entry name" value="His_Pase_superF_clade-1"/>
</dbReference>
<dbReference type="SMART" id="SM00855">
    <property type="entry name" value="PGAM"/>
    <property type="match status" value="1"/>
</dbReference>
<accession>A0A498QKN2</accession>
<dbReference type="InterPro" id="IPR029033">
    <property type="entry name" value="His_PPase_superfam"/>
</dbReference>
<dbReference type="Pfam" id="PF00300">
    <property type="entry name" value="His_Phos_1"/>
    <property type="match status" value="1"/>
</dbReference>
<dbReference type="SUPFAM" id="SSF53254">
    <property type="entry name" value="Phosphoglycerate mutase-like"/>
    <property type="match status" value="1"/>
</dbReference>
<gene>
    <name evidence="1" type="primary">pspA_3</name>
    <name evidence="1" type="ORF">LAUMK13_04880</name>
</gene>
<dbReference type="CDD" id="cd07067">
    <property type="entry name" value="HP_PGM_like"/>
    <property type="match status" value="1"/>
</dbReference>
<reference evidence="1 2" key="1">
    <citation type="submission" date="2018-09" db="EMBL/GenBank/DDBJ databases">
        <authorList>
            <person name="Tagini F."/>
        </authorList>
    </citation>
    <scope>NUCLEOTIDE SEQUENCE [LARGE SCALE GENOMIC DNA]</scope>
    <source>
        <strain evidence="1 2">MK13</strain>
    </source>
</reference>
<dbReference type="EMBL" id="UPHQ01000256">
    <property type="protein sequence ID" value="VBA44150.1"/>
    <property type="molecule type" value="Genomic_DNA"/>
</dbReference>
<keyword evidence="1" id="KW-0378">Hydrolase</keyword>
<evidence type="ECO:0000313" key="1">
    <source>
        <dbReference type="EMBL" id="VBA44150.1"/>
    </source>
</evidence>
<dbReference type="GO" id="GO:0016787">
    <property type="term" value="F:hydrolase activity"/>
    <property type="evidence" value="ECO:0007669"/>
    <property type="project" value="UniProtKB-KW"/>
</dbReference>
<proteinExistence type="predicted"/>
<name>A0A498QKN2_9MYCO</name>
<evidence type="ECO:0000313" key="2">
    <source>
        <dbReference type="Proteomes" id="UP000267289"/>
    </source>
</evidence>
<dbReference type="AlphaFoldDB" id="A0A498QKN2"/>
<dbReference type="EC" id="3.1.3.3" evidence="1"/>